<feature type="domain" description="Dynein heavy chain tail" evidence="1">
    <location>
        <begin position="4"/>
        <end position="151"/>
    </location>
</feature>
<dbReference type="KEGG" id="alim:106536039"/>
<dbReference type="STRING" id="52670.A0A2I4D8V6"/>
<dbReference type="Pfam" id="PF08385">
    <property type="entry name" value="DHC_N1"/>
    <property type="match status" value="1"/>
</dbReference>
<dbReference type="RefSeq" id="XP_013888662.1">
    <property type="nucleotide sequence ID" value="XM_014033208.1"/>
</dbReference>
<dbReference type="InterPro" id="IPR013594">
    <property type="entry name" value="Dynein_heavy_tail"/>
</dbReference>
<gene>
    <name evidence="3" type="primary">LOC106536039</name>
</gene>
<evidence type="ECO:0000313" key="2">
    <source>
        <dbReference type="Proteomes" id="UP000192220"/>
    </source>
</evidence>
<feature type="non-terminal residue" evidence="3">
    <location>
        <position position="153"/>
    </location>
</feature>
<dbReference type="Proteomes" id="UP000192220">
    <property type="component" value="Unplaced"/>
</dbReference>
<dbReference type="GO" id="GO:0005858">
    <property type="term" value="C:axonemal dynein complex"/>
    <property type="evidence" value="ECO:0007669"/>
    <property type="project" value="TreeGrafter"/>
</dbReference>
<proteinExistence type="predicted"/>
<evidence type="ECO:0000259" key="1">
    <source>
        <dbReference type="Pfam" id="PF08385"/>
    </source>
</evidence>
<dbReference type="PANTHER" id="PTHR46532">
    <property type="entry name" value="MALE FERTILITY FACTOR KL5"/>
    <property type="match status" value="1"/>
</dbReference>
<keyword evidence="2" id="KW-1185">Reference proteome</keyword>
<sequence>MYFFNDLLDQLKGPDFNAVLNVLPMASSKLIKSCNEVHRRVINGVKEAEANSCYLSSLVKHCDHLYKNDPVSMVGAIPRLIFAMKIIHRISPHYGTSEKITLLFGKVTNQMITACKAYISNNGSIWDQPQRVVVDKIKAAIHLNQEYQRVYYD</sequence>
<dbReference type="GeneID" id="106536039"/>
<reference evidence="3" key="1">
    <citation type="submission" date="2025-08" db="UniProtKB">
        <authorList>
            <consortium name="RefSeq"/>
        </authorList>
    </citation>
    <scope>IDENTIFICATION</scope>
</reference>
<dbReference type="GO" id="GO:0007018">
    <property type="term" value="P:microtubule-based movement"/>
    <property type="evidence" value="ECO:0007669"/>
    <property type="project" value="InterPro"/>
</dbReference>
<dbReference type="GO" id="GO:0051959">
    <property type="term" value="F:dynein light intermediate chain binding"/>
    <property type="evidence" value="ECO:0007669"/>
    <property type="project" value="InterPro"/>
</dbReference>
<name>A0A2I4D8V6_AUSLI</name>
<dbReference type="PANTHER" id="PTHR46532:SF13">
    <property type="entry name" value="CYTOPLASMIC DYNEIN 1 HEAVY CHAIN 1"/>
    <property type="match status" value="1"/>
</dbReference>
<evidence type="ECO:0000313" key="3">
    <source>
        <dbReference type="RefSeq" id="XP_013888662.1"/>
    </source>
</evidence>
<dbReference type="GO" id="GO:0045505">
    <property type="term" value="F:dynein intermediate chain binding"/>
    <property type="evidence" value="ECO:0007669"/>
    <property type="project" value="InterPro"/>
</dbReference>
<dbReference type="InterPro" id="IPR026983">
    <property type="entry name" value="DHC"/>
</dbReference>
<accession>A0A2I4D8V6</accession>
<dbReference type="AlphaFoldDB" id="A0A2I4D8V6"/>
<dbReference type="InParanoid" id="A0A2I4D8V6"/>
<organism evidence="2 3">
    <name type="scientific">Austrofundulus limnaeus</name>
    <name type="common">Annual killifish</name>
    <dbReference type="NCBI Taxonomy" id="52670"/>
    <lineage>
        <taxon>Eukaryota</taxon>
        <taxon>Metazoa</taxon>
        <taxon>Chordata</taxon>
        <taxon>Craniata</taxon>
        <taxon>Vertebrata</taxon>
        <taxon>Euteleostomi</taxon>
        <taxon>Actinopterygii</taxon>
        <taxon>Neopterygii</taxon>
        <taxon>Teleostei</taxon>
        <taxon>Neoteleostei</taxon>
        <taxon>Acanthomorphata</taxon>
        <taxon>Ovalentaria</taxon>
        <taxon>Atherinomorphae</taxon>
        <taxon>Cyprinodontiformes</taxon>
        <taxon>Rivulidae</taxon>
        <taxon>Austrofundulus</taxon>
    </lineage>
</organism>
<dbReference type="OrthoDB" id="286107at2759"/>
<protein>
    <submittedName>
        <fullName evidence="3">Dynein heavy chain 5, axonemal</fullName>
    </submittedName>
</protein>